<evidence type="ECO:0000313" key="2">
    <source>
        <dbReference type="EMBL" id="KAG5470221.1"/>
    </source>
</evidence>
<feature type="region of interest" description="Disordered" evidence="1">
    <location>
        <begin position="322"/>
        <end position="341"/>
    </location>
</feature>
<keyword evidence="3" id="KW-1185">Reference proteome</keyword>
<dbReference type="AlphaFoldDB" id="A0A836G8P6"/>
<dbReference type="KEGG" id="loi:92358869"/>
<accession>A0A836G8P6</accession>
<gene>
    <name evidence="2" type="ORF">LSCM4_02915</name>
</gene>
<comment type="caution">
    <text evidence="2">The sequence shown here is derived from an EMBL/GenBank/DDBJ whole genome shotgun (WGS) entry which is preliminary data.</text>
</comment>
<protein>
    <submittedName>
        <fullName evidence="2">Uncharacterized protein</fullName>
    </submittedName>
</protein>
<dbReference type="Proteomes" id="UP000674143">
    <property type="component" value="Unassembled WGS sequence"/>
</dbReference>
<evidence type="ECO:0000313" key="3">
    <source>
        <dbReference type="Proteomes" id="UP000674143"/>
    </source>
</evidence>
<sequence>MEPSTAPDSISRTLDSAEELYGLVCALQKEQQLTQVELRAVQRRTDALQQELHRQQTTVSDEQARQEELTENLAQGYAERRLAEAHARGAARASDDAARELRLERRAFVRKCHCYALSLENAPTDAGLSDLPLALSTYTSLSSAADESCSGTVSAETVGAHRVASLMSPAAVHRLLLLLKTKLTRCMEVGATTAPGPLREPLQVTPITEGTSNEQPLGRITPAELCAAATVGPAVVASVLAGICPHRPPSPPIATGSVCDAADGQSSSREKKRIGFAPVSCFERVTAVPAANVNRSTRLIGPTGGSTLACSSAAAAPPCANMEADSDSIPPPTYLKNGPLPRTQRFGGNFTVRVASRSAMLLAEAAALGAKRQRASEAARVTHSSPPKAARVDGVEGGLACSAPHNASATPVLAPACTKDRGCIVVPADLLLPLSAEARRNASSGPGRRTVWTWTRGTPPKE</sequence>
<evidence type="ECO:0000256" key="1">
    <source>
        <dbReference type="SAM" id="MobiDB-lite"/>
    </source>
</evidence>
<feature type="region of interest" description="Disordered" evidence="1">
    <location>
        <begin position="439"/>
        <end position="462"/>
    </location>
</feature>
<proteinExistence type="predicted"/>
<dbReference type="SMR" id="A0A836G8P6"/>
<reference evidence="3" key="2">
    <citation type="journal article" date="2021" name="Sci. Data">
        <title>Chromosome-scale genome sequencing, assembly and annotation of six genomes from subfamily Leishmaniinae.</title>
        <authorList>
            <person name="Almutairi H."/>
            <person name="Urbaniak M.D."/>
            <person name="Bates M.D."/>
            <person name="Jariyapan N."/>
            <person name="Kwakye-Nuako G."/>
            <person name="Thomaz Soccol V."/>
            <person name="Al-Salem W.S."/>
            <person name="Dillon R.J."/>
            <person name="Bates P.A."/>
            <person name="Gatherer D."/>
        </authorList>
    </citation>
    <scope>NUCLEOTIDE SEQUENCE [LARGE SCALE GENOMIC DNA]</scope>
</reference>
<dbReference type="GeneID" id="92358869"/>
<name>A0A836G8P6_9TRYP</name>
<feature type="compositionally biased region" description="Low complexity" evidence="1">
    <location>
        <begin position="445"/>
        <end position="462"/>
    </location>
</feature>
<dbReference type="RefSeq" id="XP_067060487.1">
    <property type="nucleotide sequence ID" value="XM_067204935.1"/>
</dbReference>
<organism evidence="2 3">
    <name type="scientific">Leishmania orientalis</name>
    <dbReference type="NCBI Taxonomy" id="2249476"/>
    <lineage>
        <taxon>Eukaryota</taxon>
        <taxon>Discoba</taxon>
        <taxon>Euglenozoa</taxon>
        <taxon>Kinetoplastea</taxon>
        <taxon>Metakinetoplastina</taxon>
        <taxon>Trypanosomatida</taxon>
        <taxon>Trypanosomatidae</taxon>
        <taxon>Leishmaniinae</taxon>
        <taxon>Leishmania</taxon>
    </lineage>
</organism>
<dbReference type="EMBL" id="JAFHLR010000032">
    <property type="protein sequence ID" value="KAG5470221.1"/>
    <property type="molecule type" value="Genomic_DNA"/>
</dbReference>
<reference evidence="3" key="1">
    <citation type="journal article" date="2021" name="Microbiol. Resour. Announc.">
        <title>LGAAP: Leishmaniinae Genome Assembly and Annotation Pipeline.</title>
        <authorList>
            <person name="Almutairi H."/>
            <person name="Urbaniak M.D."/>
            <person name="Bates M.D."/>
            <person name="Jariyapan N."/>
            <person name="Kwakye-Nuako G."/>
            <person name="Thomaz-Soccol V."/>
            <person name="Al-Salem W.S."/>
            <person name="Dillon R.J."/>
            <person name="Bates P.A."/>
            <person name="Gatherer D."/>
        </authorList>
    </citation>
    <scope>NUCLEOTIDE SEQUENCE [LARGE SCALE GENOMIC DNA]</scope>
</reference>